<dbReference type="AlphaFoldDB" id="A0A919TTU7"/>
<protein>
    <submittedName>
        <fullName evidence="2">Uncharacterized protein</fullName>
    </submittedName>
</protein>
<reference evidence="2" key="1">
    <citation type="submission" date="2021-01" db="EMBL/GenBank/DDBJ databases">
        <title>Whole genome shotgun sequence of Actinoplanes tereljensis NBRC 105297.</title>
        <authorList>
            <person name="Komaki H."/>
            <person name="Tamura T."/>
        </authorList>
    </citation>
    <scope>NUCLEOTIDE SEQUENCE</scope>
    <source>
        <strain evidence="2">NBRC 105297</strain>
    </source>
</reference>
<dbReference type="Proteomes" id="UP000623608">
    <property type="component" value="Unassembled WGS sequence"/>
</dbReference>
<evidence type="ECO:0000256" key="1">
    <source>
        <dbReference type="SAM" id="Phobius"/>
    </source>
</evidence>
<comment type="caution">
    <text evidence="2">The sequence shown here is derived from an EMBL/GenBank/DDBJ whole genome shotgun (WGS) entry which is preliminary data.</text>
</comment>
<accession>A0A919TTU7</accession>
<evidence type="ECO:0000313" key="3">
    <source>
        <dbReference type="Proteomes" id="UP000623608"/>
    </source>
</evidence>
<keyword evidence="1" id="KW-0812">Transmembrane</keyword>
<proteinExistence type="predicted"/>
<keyword evidence="1" id="KW-0472">Membrane</keyword>
<name>A0A919TTU7_9ACTN</name>
<organism evidence="2 3">
    <name type="scientific">Paractinoplanes tereljensis</name>
    <dbReference type="NCBI Taxonomy" id="571912"/>
    <lineage>
        <taxon>Bacteria</taxon>
        <taxon>Bacillati</taxon>
        <taxon>Actinomycetota</taxon>
        <taxon>Actinomycetes</taxon>
        <taxon>Micromonosporales</taxon>
        <taxon>Micromonosporaceae</taxon>
        <taxon>Paractinoplanes</taxon>
    </lineage>
</organism>
<keyword evidence="1" id="KW-1133">Transmembrane helix</keyword>
<sequence length="107" mass="11497">MALLAEGAVLVARPCENALVGVPNWLGRLPLPAATVASALTGWDKEPTVFQWAMLATVILTIGWSAAGRRSESSTHPRFKKILQGASLEHVLSARQMPLPAYHPARC</sequence>
<gene>
    <name evidence="2" type="ORF">Ate02nite_48160</name>
</gene>
<dbReference type="EMBL" id="BOMY01000033">
    <property type="protein sequence ID" value="GIF22086.1"/>
    <property type="molecule type" value="Genomic_DNA"/>
</dbReference>
<evidence type="ECO:0000313" key="2">
    <source>
        <dbReference type="EMBL" id="GIF22086.1"/>
    </source>
</evidence>
<feature type="transmembrane region" description="Helical" evidence="1">
    <location>
        <begin position="49"/>
        <end position="68"/>
    </location>
</feature>
<keyword evidence="3" id="KW-1185">Reference proteome</keyword>